<dbReference type="Proteomes" id="UP000246991">
    <property type="component" value="Unassembled WGS sequence"/>
</dbReference>
<name>A0A317SPP0_9PEZI</name>
<comment type="caution">
    <text evidence="1">The sequence shown here is derived from an EMBL/GenBank/DDBJ whole genome shotgun (WGS) entry which is preliminary data.</text>
</comment>
<evidence type="ECO:0000313" key="2">
    <source>
        <dbReference type="Proteomes" id="UP000246991"/>
    </source>
</evidence>
<protein>
    <submittedName>
        <fullName evidence="1">Uncharacterized protein</fullName>
    </submittedName>
</protein>
<dbReference type="EMBL" id="PYWC01000034">
    <property type="protein sequence ID" value="PWW76385.1"/>
    <property type="molecule type" value="Genomic_DNA"/>
</dbReference>
<evidence type="ECO:0000313" key="1">
    <source>
        <dbReference type="EMBL" id="PWW76385.1"/>
    </source>
</evidence>
<dbReference type="AlphaFoldDB" id="A0A317SPP0"/>
<accession>A0A317SPP0</accession>
<sequence>MEKGTRSLEIRYSIVASGNVLDDLTVNHVDSTIDWLQGMVCSLCYQRAEEIADQGRFCEARALDGAALIKLYDTRITKDVQKAISKLDGKGAGSTTFCVCKVAMKAKHQPPTTAFTHPTPTGPLPMLVWTNIVTFTKTLHLQAMDSKKVPNTKGSREDVTDSALAFTHILCPPPSWLPPGTLSPPS</sequence>
<dbReference type="OrthoDB" id="5501390at2759"/>
<proteinExistence type="predicted"/>
<keyword evidence="2" id="KW-1185">Reference proteome</keyword>
<gene>
    <name evidence="1" type="ORF">C7212DRAFT_363231</name>
</gene>
<reference evidence="1 2" key="1">
    <citation type="submission" date="2018-03" db="EMBL/GenBank/DDBJ databases">
        <title>Genomes of Pezizomycetes fungi and the evolution of truffles.</title>
        <authorList>
            <person name="Murat C."/>
            <person name="Payen T."/>
            <person name="Noel B."/>
            <person name="Kuo A."/>
            <person name="Martin F.M."/>
        </authorList>
    </citation>
    <scope>NUCLEOTIDE SEQUENCE [LARGE SCALE GENOMIC DNA]</scope>
    <source>
        <strain evidence="1">091103-1</strain>
    </source>
</reference>
<organism evidence="1 2">
    <name type="scientific">Tuber magnatum</name>
    <name type="common">white Piedmont truffle</name>
    <dbReference type="NCBI Taxonomy" id="42249"/>
    <lineage>
        <taxon>Eukaryota</taxon>
        <taxon>Fungi</taxon>
        <taxon>Dikarya</taxon>
        <taxon>Ascomycota</taxon>
        <taxon>Pezizomycotina</taxon>
        <taxon>Pezizomycetes</taxon>
        <taxon>Pezizales</taxon>
        <taxon>Tuberaceae</taxon>
        <taxon>Tuber</taxon>
    </lineage>
</organism>